<feature type="chain" id="PRO_5042163565" description="Lipase" evidence="11">
    <location>
        <begin position="17"/>
        <end position="399"/>
    </location>
</feature>
<dbReference type="GO" id="GO:0016788">
    <property type="term" value="F:hydrolase activity, acting on ester bonds"/>
    <property type="evidence" value="ECO:0007669"/>
    <property type="project" value="InterPro"/>
</dbReference>
<evidence type="ECO:0000256" key="4">
    <source>
        <dbReference type="ARBA" id="ARBA00022801"/>
    </source>
</evidence>
<protein>
    <recommendedName>
        <fullName evidence="9">Lipase</fullName>
    </recommendedName>
</protein>
<keyword evidence="3 11" id="KW-0732">Signal</keyword>
<keyword evidence="13" id="KW-1185">Reference proteome</keyword>
<keyword evidence="7" id="KW-0325">Glycoprotein</keyword>
<dbReference type="InterPro" id="IPR006693">
    <property type="entry name" value="AB_hydrolase_lipase"/>
</dbReference>
<feature type="domain" description="Partial AB-hydrolase lipase" evidence="12">
    <location>
        <begin position="27"/>
        <end position="86"/>
    </location>
</feature>
<evidence type="ECO:0000256" key="5">
    <source>
        <dbReference type="ARBA" id="ARBA00022963"/>
    </source>
</evidence>
<comment type="subcellular location">
    <subcellularLocation>
        <location evidence="1">Lysosome lumen</location>
    </subcellularLocation>
</comment>
<organism evidence="13 14">
    <name type="scientific">Mesorhabditis belari</name>
    <dbReference type="NCBI Taxonomy" id="2138241"/>
    <lineage>
        <taxon>Eukaryota</taxon>
        <taxon>Metazoa</taxon>
        <taxon>Ecdysozoa</taxon>
        <taxon>Nematoda</taxon>
        <taxon>Chromadorea</taxon>
        <taxon>Rhabditida</taxon>
        <taxon>Rhabditina</taxon>
        <taxon>Rhabditomorpha</taxon>
        <taxon>Rhabditoidea</taxon>
        <taxon>Rhabditidae</taxon>
        <taxon>Mesorhabditinae</taxon>
        <taxon>Mesorhabditis</taxon>
    </lineage>
</organism>
<accession>A0AAF3J344</accession>
<dbReference type="Proteomes" id="UP000887575">
    <property type="component" value="Unassembled WGS sequence"/>
</dbReference>
<evidence type="ECO:0000256" key="2">
    <source>
        <dbReference type="ARBA" id="ARBA00010701"/>
    </source>
</evidence>
<dbReference type="WBParaSite" id="MBELARI_LOCUS13224">
    <property type="protein sequence ID" value="MBELARI_LOCUS13224"/>
    <property type="gene ID" value="MBELARI_LOCUS13224"/>
</dbReference>
<keyword evidence="4 9" id="KW-0378">Hydrolase</keyword>
<evidence type="ECO:0000256" key="9">
    <source>
        <dbReference type="PIRNR" id="PIRNR000862"/>
    </source>
</evidence>
<proteinExistence type="inferred from homology"/>
<dbReference type="FunFam" id="3.40.50.1820:FF:000021">
    <property type="entry name" value="Lipase"/>
    <property type="match status" value="1"/>
</dbReference>
<name>A0AAF3J344_9BILA</name>
<evidence type="ECO:0000256" key="8">
    <source>
        <dbReference type="ARBA" id="ARBA00023228"/>
    </source>
</evidence>
<evidence type="ECO:0000256" key="11">
    <source>
        <dbReference type="SAM" id="SignalP"/>
    </source>
</evidence>
<feature type="active site" description="Charge relay system" evidence="10">
    <location>
        <position position="368"/>
    </location>
</feature>
<evidence type="ECO:0000256" key="7">
    <source>
        <dbReference type="ARBA" id="ARBA00023180"/>
    </source>
</evidence>
<evidence type="ECO:0000313" key="13">
    <source>
        <dbReference type="Proteomes" id="UP000887575"/>
    </source>
</evidence>
<evidence type="ECO:0000313" key="14">
    <source>
        <dbReference type="WBParaSite" id="MBELARI_LOCUS13224"/>
    </source>
</evidence>
<sequence length="399" mass="45256">MLRYVVAAVLAVAVYGKGDPEANMKAPEIIAHWGYPVETVTVYTDDDYELTMHRIPHGKDQQAGKRPVMFLQHGLEASSSNWITNLPGLALGFMAADAGFDVWMGNVRGDEYSLGHKTLDHKKNEYWKFSWDEMVKYDLPAMINKALTETGQDHLYYVGHSQGTLIMLSYLSQNEDFNSKIRQFHALAPVGTVKHIQGLLAFIANNFMIELEAFHSIFGDGAFLPQDSFIKLAEKLFCSNDVTEKLLCGNLLWLIAGPESHQMNTTRLPVYIADMPGGTSTQNVLHWCQMVKSGKQQMYDFGSEKLNKQHYGQTTPPLYDVSKITVPTYLYWSDADWLADKKDITDHLLPNLQKNTLIENNYFDDFNHLDFIWGQRAASEIYTPLIEKALRDVNGQKSN</sequence>
<comment type="similarity">
    <text evidence="2 9">Belongs to the AB hydrolase superfamily. Lipase family.</text>
</comment>
<evidence type="ECO:0000256" key="3">
    <source>
        <dbReference type="ARBA" id="ARBA00022729"/>
    </source>
</evidence>
<dbReference type="PIRSF" id="PIRSF000862">
    <property type="entry name" value="Steryl_ester_lip"/>
    <property type="match status" value="1"/>
</dbReference>
<evidence type="ECO:0000256" key="1">
    <source>
        <dbReference type="ARBA" id="ARBA00004227"/>
    </source>
</evidence>
<feature type="active site" description="Nucleophile" evidence="10">
    <location>
        <position position="161"/>
    </location>
</feature>
<dbReference type="InterPro" id="IPR025483">
    <property type="entry name" value="Lipase_euk"/>
</dbReference>
<feature type="active site" description="Charge relay system" evidence="10">
    <location>
        <position position="336"/>
    </location>
</feature>
<keyword evidence="8" id="KW-0458">Lysosome</keyword>
<dbReference type="PANTHER" id="PTHR11005">
    <property type="entry name" value="LYSOSOMAL ACID LIPASE-RELATED"/>
    <property type="match status" value="1"/>
</dbReference>
<dbReference type="Pfam" id="PF04083">
    <property type="entry name" value="Abhydro_lipase"/>
    <property type="match status" value="1"/>
</dbReference>
<feature type="signal peptide" evidence="11">
    <location>
        <begin position="1"/>
        <end position="16"/>
    </location>
</feature>
<reference evidence="14" key="1">
    <citation type="submission" date="2024-02" db="UniProtKB">
        <authorList>
            <consortium name="WormBaseParasite"/>
        </authorList>
    </citation>
    <scope>IDENTIFICATION</scope>
</reference>
<dbReference type="GO" id="GO:0016042">
    <property type="term" value="P:lipid catabolic process"/>
    <property type="evidence" value="ECO:0007669"/>
    <property type="project" value="UniProtKB-KW"/>
</dbReference>
<keyword evidence="6" id="KW-0443">Lipid metabolism</keyword>
<dbReference type="SUPFAM" id="SSF53474">
    <property type="entry name" value="alpha/beta-Hydrolases"/>
    <property type="match status" value="1"/>
</dbReference>
<keyword evidence="5 9" id="KW-0442">Lipid degradation</keyword>
<dbReference type="Gene3D" id="3.40.50.1820">
    <property type="entry name" value="alpha/beta hydrolase"/>
    <property type="match status" value="1"/>
</dbReference>
<evidence type="ECO:0000259" key="12">
    <source>
        <dbReference type="Pfam" id="PF04083"/>
    </source>
</evidence>
<evidence type="ECO:0000256" key="10">
    <source>
        <dbReference type="PIRSR" id="PIRSR000862-1"/>
    </source>
</evidence>
<dbReference type="InterPro" id="IPR029058">
    <property type="entry name" value="AB_hydrolase_fold"/>
</dbReference>
<dbReference type="GO" id="GO:0043202">
    <property type="term" value="C:lysosomal lumen"/>
    <property type="evidence" value="ECO:0007669"/>
    <property type="project" value="UniProtKB-SubCell"/>
</dbReference>
<dbReference type="AlphaFoldDB" id="A0AAF3J344"/>
<evidence type="ECO:0000256" key="6">
    <source>
        <dbReference type="ARBA" id="ARBA00023098"/>
    </source>
</evidence>